<dbReference type="Proteomes" id="UP001055159">
    <property type="component" value="Chromosome"/>
</dbReference>
<dbReference type="EMBL" id="JACKRN010000223">
    <property type="protein sequence ID" value="MCV7070148.1"/>
    <property type="molecule type" value="Genomic_DNA"/>
</dbReference>
<evidence type="ECO:0000313" key="3">
    <source>
        <dbReference type="Proteomes" id="UP001055159"/>
    </source>
</evidence>
<dbReference type="EMBL" id="CP092427">
    <property type="protein sequence ID" value="ULP36527.1"/>
    <property type="molecule type" value="Genomic_DNA"/>
</dbReference>
<reference evidence="2" key="3">
    <citation type="submission" date="2022-08" db="EMBL/GenBank/DDBJ databases">
        <title>Whole genome sequencing of non-tuberculosis mycobacteria type-strains.</title>
        <authorList>
            <person name="Igarashi Y."/>
            <person name="Osugi A."/>
            <person name="Mitarai S."/>
        </authorList>
    </citation>
    <scope>NUCLEOTIDE SEQUENCE</scope>
    <source>
        <strain evidence="2">JCM 16372</strain>
    </source>
</reference>
<sequence>MTAPEFSSALVQWAASAGYALTPQDPSGAAVFWTDPGGEIRSYIRSSSDGYTITTAERASDEQFDLFAPSMETIERYLVSKFATRVRSRRGLPRLKIPTTVDSIAPGYRVGDADAEGFRTLSDDEGVVVATALGNMSAVTKLVKLSHLVSPPLAEVLAAFEDPRGRPLYTV</sequence>
<dbReference type="InterPro" id="IPR028953">
    <property type="entry name" value="Imm_IFT-like"/>
</dbReference>
<keyword evidence="3" id="KW-1185">Reference proteome</keyword>
<evidence type="ECO:0000313" key="1">
    <source>
        <dbReference type="EMBL" id="MCV7070148.1"/>
    </source>
</evidence>
<proteinExistence type="predicted"/>
<reference evidence="1" key="2">
    <citation type="journal article" date="2022" name="BMC Genomics">
        <title>Comparative genome analysis of mycobacteria focusing on tRNA and non-coding RNA.</title>
        <authorList>
            <person name="Behra P.R.K."/>
            <person name="Pettersson B.M.F."/>
            <person name="Ramesh M."/>
            <person name="Das S."/>
            <person name="Dasgupta S."/>
            <person name="Kirsebom L.A."/>
        </authorList>
    </citation>
    <scope>NUCLEOTIDE SEQUENCE</scope>
    <source>
        <strain evidence="1">DSM 45406</strain>
    </source>
</reference>
<dbReference type="Proteomes" id="UP001140272">
    <property type="component" value="Unassembled WGS sequence"/>
</dbReference>
<dbReference type="AlphaFoldDB" id="A0A9X3BER2"/>
<gene>
    <name evidence="1" type="ORF">H7H73_06215</name>
    <name evidence="2" type="ORF">MJO55_25655</name>
</gene>
<reference evidence="1" key="1">
    <citation type="submission" date="2020-07" db="EMBL/GenBank/DDBJ databases">
        <authorList>
            <person name="Pettersson B.M.F."/>
            <person name="Behra P.R.K."/>
            <person name="Ramesh M."/>
            <person name="Das S."/>
            <person name="Dasgupta S."/>
            <person name="Kirsebom L.A."/>
        </authorList>
    </citation>
    <scope>NUCLEOTIDE SEQUENCE</scope>
    <source>
        <strain evidence="1">DSM 45406</strain>
    </source>
</reference>
<organism evidence="1 4">
    <name type="scientific">Mycolicibacterium rufum</name>
    <dbReference type="NCBI Taxonomy" id="318424"/>
    <lineage>
        <taxon>Bacteria</taxon>
        <taxon>Bacillati</taxon>
        <taxon>Actinomycetota</taxon>
        <taxon>Actinomycetes</taxon>
        <taxon>Mycobacteriales</taxon>
        <taxon>Mycobacteriaceae</taxon>
        <taxon>Mycolicibacterium</taxon>
    </lineage>
</organism>
<evidence type="ECO:0000313" key="2">
    <source>
        <dbReference type="EMBL" id="ULP36527.1"/>
    </source>
</evidence>
<dbReference type="RefSeq" id="WP_043413454.1">
    <property type="nucleotide sequence ID" value="NZ_CP092427.2"/>
</dbReference>
<protein>
    <submittedName>
        <fullName evidence="1">TNT antitoxin family protein</fullName>
    </submittedName>
</protein>
<dbReference type="Pfam" id="PF15598">
    <property type="entry name" value="Imm61"/>
    <property type="match status" value="1"/>
</dbReference>
<accession>A0A9X3BER2</accession>
<name>A0A9X3BER2_9MYCO</name>
<evidence type="ECO:0000313" key="4">
    <source>
        <dbReference type="Proteomes" id="UP001140272"/>
    </source>
</evidence>